<dbReference type="GO" id="GO:1990904">
    <property type="term" value="C:ribonucleoprotein complex"/>
    <property type="evidence" value="ECO:0007669"/>
    <property type="project" value="UniProtKB-KW"/>
</dbReference>
<organism evidence="6 7">
    <name type="scientific">Candidatus Portiera aleyrodidarum MED</name>
    <name type="common">Bemisia tabaci</name>
    <dbReference type="NCBI Taxonomy" id="1163752"/>
    <lineage>
        <taxon>Bacteria</taxon>
        <taxon>Pseudomonadati</taxon>
        <taxon>Pseudomonadota</taxon>
        <taxon>Gammaproteobacteria</taxon>
        <taxon>Candidatus Johnevansiales</taxon>
        <taxon>Candidatus Johnevansiaceae</taxon>
        <taxon>Candidatus Portiera</taxon>
    </lineage>
</organism>
<keyword evidence="2 5" id="KW-0689">Ribosomal protein</keyword>
<dbReference type="InterPro" id="IPR001383">
    <property type="entry name" value="Ribosomal_bL28_bact-type"/>
</dbReference>
<dbReference type="FunFam" id="2.30.170.40:FF:000001">
    <property type="entry name" value="50S ribosomal protein L28"/>
    <property type="match status" value="1"/>
</dbReference>
<proteinExistence type="inferred from homology"/>
<evidence type="ECO:0000313" key="6">
    <source>
        <dbReference type="EMBL" id="AJF24057.1"/>
    </source>
</evidence>
<dbReference type="GO" id="GO:0006412">
    <property type="term" value="P:translation"/>
    <property type="evidence" value="ECO:0007669"/>
    <property type="project" value="UniProtKB-UniRule"/>
</dbReference>
<dbReference type="GeneID" id="66279976"/>
<dbReference type="SUPFAM" id="SSF143800">
    <property type="entry name" value="L28p-like"/>
    <property type="match status" value="1"/>
</dbReference>
<accession>A0AAU8S309</accession>
<protein>
    <recommendedName>
        <fullName evidence="4 5">Large ribosomal subunit protein bL28</fullName>
    </recommendedName>
</protein>
<dbReference type="HAMAP" id="MF_00373">
    <property type="entry name" value="Ribosomal_bL28"/>
    <property type="match status" value="1"/>
</dbReference>
<dbReference type="Gene3D" id="2.30.170.40">
    <property type="entry name" value="Ribosomal protein L28/L24"/>
    <property type="match status" value="1"/>
</dbReference>
<evidence type="ECO:0000256" key="5">
    <source>
        <dbReference type="HAMAP-Rule" id="MF_00373"/>
    </source>
</evidence>
<reference evidence="6 7" key="1">
    <citation type="submission" date="2014-04" db="EMBL/GenBank/DDBJ databases">
        <title>Genome reduction and metabolic complementation of the dual endosymbionts in the whitefly Bemisia tabaci.</title>
        <authorList>
            <person name="Rao Q."/>
            <person name="Rollat-Farnier P.-A."/>
            <person name="Zhang Z.-X."/>
            <person name="Santos-Garcia D."/>
            <person name="Silva F.J."/>
            <person name="Moya A."/>
            <person name="Zhu D.-T."/>
            <person name="Klein C.C."/>
            <person name="Vavre F."/>
            <person name="Sagot M.-F."/>
            <person name="Liu S.-S."/>
            <person name="Mouton L."/>
            <person name="Wang X.-W."/>
        </authorList>
    </citation>
    <scope>NUCLEOTIDE SEQUENCE [LARGE SCALE GENOMIC DNA]</scope>
    <source>
        <strain evidence="6 7">BT-Q</strain>
    </source>
</reference>
<evidence type="ECO:0000256" key="1">
    <source>
        <dbReference type="ARBA" id="ARBA00008760"/>
    </source>
</evidence>
<dbReference type="AlphaFoldDB" id="A0AAU8S309"/>
<evidence type="ECO:0000313" key="7">
    <source>
        <dbReference type="Proteomes" id="UP000031624"/>
    </source>
</evidence>
<keyword evidence="3 5" id="KW-0687">Ribonucleoprotein</keyword>
<dbReference type="GO" id="GO:0003735">
    <property type="term" value="F:structural constituent of ribosome"/>
    <property type="evidence" value="ECO:0007669"/>
    <property type="project" value="InterPro"/>
</dbReference>
<dbReference type="NCBIfam" id="TIGR00009">
    <property type="entry name" value="L28"/>
    <property type="match status" value="1"/>
</dbReference>
<dbReference type="InterPro" id="IPR026569">
    <property type="entry name" value="Ribosomal_bL28"/>
</dbReference>
<sequence length="71" mass="8788">MTKRCQITYKKPMQGNNVSHSHRKTRRRFMPNLQKHRFWIKKEKRYIKMHITTKGMRIIDKYGIEKVLIKT</sequence>
<dbReference type="EMBL" id="CP007563">
    <property type="protein sequence ID" value="AJF24057.1"/>
    <property type="molecule type" value="Genomic_DNA"/>
</dbReference>
<dbReference type="GO" id="GO:0005840">
    <property type="term" value="C:ribosome"/>
    <property type="evidence" value="ECO:0007669"/>
    <property type="project" value="UniProtKB-KW"/>
</dbReference>
<dbReference type="KEGG" id="paly:O3E_00655"/>
<dbReference type="InterPro" id="IPR037147">
    <property type="entry name" value="Ribosomal_bL28_sf"/>
</dbReference>
<dbReference type="Proteomes" id="UP000031624">
    <property type="component" value="Chromosome"/>
</dbReference>
<dbReference type="RefSeq" id="WP_014895026.1">
    <property type="nucleotide sequence ID" value="NZ_CP007563.1"/>
</dbReference>
<name>A0AAU8S309_9GAMM</name>
<dbReference type="Pfam" id="PF00830">
    <property type="entry name" value="Ribosomal_L28"/>
    <property type="match status" value="1"/>
</dbReference>
<comment type="similarity">
    <text evidence="1 5">Belongs to the bacterial ribosomal protein bL28 family.</text>
</comment>
<gene>
    <name evidence="5 6" type="primary">rpmB</name>
    <name evidence="6" type="ORF">O3E_00655</name>
</gene>
<evidence type="ECO:0000256" key="4">
    <source>
        <dbReference type="ARBA" id="ARBA00035174"/>
    </source>
</evidence>
<dbReference type="PANTHER" id="PTHR13528:SF2">
    <property type="entry name" value="LARGE RIBOSOMAL SUBUNIT PROTEIN BL28M"/>
    <property type="match status" value="1"/>
</dbReference>
<dbReference type="PANTHER" id="PTHR13528">
    <property type="entry name" value="39S RIBOSOMAL PROTEIN L28, MITOCHONDRIAL"/>
    <property type="match status" value="1"/>
</dbReference>
<evidence type="ECO:0000256" key="3">
    <source>
        <dbReference type="ARBA" id="ARBA00023274"/>
    </source>
</evidence>
<evidence type="ECO:0000256" key="2">
    <source>
        <dbReference type="ARBA" id="ARBA00022980"/>
    </source>
</evidence>
<dbReference type="InterPro" id="IPR034704">
    <property type="entry name" value="Ribosomal_bL28/bL31-like_sf"/>
</dbReference>